<name>A0A5J5GI20_9BACL</name>
<organism evidence="1 2">
    <name type="scientific">Paenibacillus spiritus</name>
    <dbReference type="NCBI Taxonomy" id="2496557"/>
    <lineage>
        <taxon>Bacteria</taxon>
        <taxon>Bacillati</taxon>
        <taxon>Bacillota</taxon>
        <taxon>Bacilli</taxon>
        <taxon>Bacillales</taxon>
        <taxon>Paenibacillaceae</taxon>
        <taxon>Paenibacillus</taxon>
    </lineage>
</organism>
<proteinExistence type="predicted"/>
<dbReference type="OrthoDB" id="2654957at2"/>
<reference evidence="1 2" key="1">
    <citation type="submission" date="2019-09" db="EMBL/GenBank/DDBJ databases">
        <title>Bacillus ochoae sp. nov., Paenibacillus whitsoniae sp. nov., Paenibacillus spiritus sp. nov. Isolated from the Mars Exploration Rover during spacecraft assembly.</title>
        <authorList>
            <person name="Seuylemezian A."/>
            <person name="Vaishampayan P."/>
        </authorList>
    </citation>
    <scope>NUCLEOTIDE SEQUENCE [LARGE SCALE GENOMIC DNA]</scope>
    <source>
        <strain evidence="1 2">MER_111</strain>
    </source>
</reference>
<gene>
    <name evidence="1" type="ORF">F4V43_04085</name>
</gene>
<dbReference type="AlphaFoldDB" id="A0A5J5GI20"/>
<comment type="caution">
    <text evidence="1">The sequence shown here is derived from an EMBL/GenBank/DDBJ whole genome shotgun (WGS) entry which is preliminary data.</text>
</comment>
<evidence type="ECO:0000313" key="2">
    <source>
        <dbReference type="Proteomes" id="UP000367750"/>
    </source>
</evidence>
<dbReference type="RefSeq" id="WP_150456959.1">
    <property type="nucleotide sequence ID" value="NZ_VYKK01000004.1"/>
</dbReference>
<dbReference type="EMBL" id="VYKK01000004">
    <property type="protein sequence ID" value="KAA9007670.1"/>
    <property type="molecule type" value="Genomic_DNA"/>
</dbReference>
<protein>
    <submittedName>
        <fullName evidence="1">Uncharacterized protein</fullName>
    </submittedName>
</protein>
<dbReference type="Proteomes" id="UP000367750">
    <property type="component" value="Unassembled WGS sequence"/>
</dbReference>
<evidence type="ECO:0000313" key="1">
    <source>
        <dbReference type="EMBL" id="KAA9007670.1"/>
    </source>
</evidence>
<sequence length="122" mass="13969">MDKWIMWGGLALVVALLTLLNQKRLYAPGVKRAYAELKTLADRTERGTSEPGDLSRWEAALAEMERHPNEYNKLDLEIGLRSHFCAFLEKHAPGDPRLPELRLVASNRKDSVWGIKLTDRDR</sequence>
<keyword evidence="2" id="KW-1185">Reference proteome</keyword>
<accession>A0A5J5GI20</accession>